<keyword evidence="9" id="KW-1185">Reference proteome</keyword>
<evidence type="ECO:0000259" key="7">
    <source>
        <dbReference type="PROSITE" id="PS50076"/>
    </source>
</evidence>
<dbReference type="PROSITE" id="PS50076">
    <property type="entry name" value="DNAJ_2"/>
    <property type="match status" value="1"/>
</dbReference>
<dbReference type="InterPro" id="IPR044632">
    <property type="entry name" value="DNAJC25-like"/>
</dbReference>
<dbReference type="InterPro" id="IPR036869">
    <property type="entry name" value="J_dom_sf"/>
</dbReference>
<keyword evidence="2 6" id="KW-0812">Transmembrane</keyword>
<evidence type="ECO:0000256" key="4">
    <source>
        <dbReference type="ARBA" id="ARBA00023136"/>
    </source>
</evidence>
<dbReference type="RefSeq" id="XP_004034547.1">
    <property type="nucleotide sequence ID" value="XM_004034499.1"/>
</dbReference>
<keyword evidence="5" id="KW-0143">Chaperone</keyword>
<evidence type="ECO:0000256" key="1">
    <source>
        <dbReference type="ARBA" id="ARBA00004141"/>
    </source>
</evidence>
<evidence type="ECO:0000256" key="5">
    <source>
        <dbReference type="ARBA" id="ARBA00023186"/>
    </source>
</evidence>
<evidence type="ECO:0000256" key="6">
    <source>
        <dbReference type="SAM" id="Phobius"/>
    </source>
</evidence>
<dbReference type="PANTHER" id="PTHR44176">
    <property type="entry name" value="DNAJ HOMOLOG SUBFAMILY C MEMBER 25"/>
    <property type="match status" value="1"/>
</dbReference>
<dbReference type="InParanoid" id="G0QUP7"/>
<evidence type="ECO:0000313" key="9">
    <source>
        <dbReference type="Proteomes" id="UP000008983"/>
    </source>
</evidence>
<feature type="transmembrane region" description="Helical" evidence="6">
    <location>
        <begin position="176"/>
        <end position="195"/>
    </location>
</feature>
<evidence type="ECO:0000313" key="8">
    <source>
        <dbReference type="EMBL" id="EGR31061.1"/>
    </source>
</evidence>
<dbReference type="PRINTS" id="PR00625">
    <property type="entry name" value="JDOMAIN"/>
</dbReference>
<dbReference type="OrthoDB" id="307514at2759"/>
<gene>
    <name evidence="8" type="ORF">IMG5_118390</name>
</gene>
<dbReference type="Pfam" id="PF00226">
    <property type="entry name" value="DnaJ"/>
    <property type="match status" value="1"/>
</dbReference>
<dbReference type="FunCoup" id="G0QUP7">
    <property type="interactions" value="38"/>
</dbReference>
<dbReference type="Gene3D" id="1.10.287.110">
    <property type="entry name" value="DnaJ domain"/>
    <property type="match status" value="1"/>
</dbReference>
<sequence length="285" mass="34999">MYCGDDNCYEILKVDRNSSIEEIKKSYRKLSRQYHPDKSIHRGEDTKLIYQKIVRAYEILKSQDLRSSYDGFLKNPNQSEYYHYYNYYKAVYTPQTNPFVVLFATAVFFSGIQYLARISMHESAINQFQQSERFKKMVNQRLQEEDNRSKQEIIDELKKDINIQGGYSKLKIQEIFIIRIILLPYTIYKYIYSFIRWNYKYRVKKQQYTNEDQIIMTRYILQISESKWNLIEDEKKQELTERQLWIPQKYKEYREEMMEQARIQREQFLQTAKGKKYARYMKNYK</sequence>
<dbReference type="STRING" id="857967.G0QUP7"/>
<dbReference type="GO" id="GO:0006457">
    <property type="term" value="P:protein folding"/>
    <property type="evidence" value="ECO:0007669"/>
    <property type="project" value="InterPro"/>
</dbReference>
<comment type="subcellular location">
    <subcellularLocation>
        <location evidence="1">Membrane</location>
        <topology evidence="1">Multi-pass membrane protein</topology>
    </subcellularLocation>
</comment>
<accession>G0QUP7</accession>
<dbReference type="AlphaFoldDB" id="G0QUP7"/>
<evidence type="ECO:0000256" key="3">
    <source>
        <dbReference type="ARBA" id="ARBA00022989"/>
    </source>
</evidence>
<dbReference type="Proteomes" id="UP000008983">
    <property type="component" value="Unassembled WGS sequence"/>
</dbReference>
<feature type="transmembrane region" description="Helical" evidence="6">
    <location>
        <begin position="99"/>
        <end position="116"/>
    </location>
</feature>
<dbReference type="PANTHER" id="PTHR44176:SF1">
    <property type="entry name" value="DNAJ HOMOLOG SUBFAMILY C MEMBER 25"/>
    <property type="match status" value="1"/>
</dbReference>
<feature type="domain" description="J" evidence="7">
    <location>
        <begin position="7"/>
        <end position="73"/>
    </location>
</feature>
<dbReference type="eggNOG" id="KOG0722">
    <property type="taxonomic scope" value="Eukaryota"/>
</dbReference>
<reference evidence="8 9" key="1">
    <citation type="submission" date="2011-07" db="EMBL/GenBank/DDBJ databases">
        <authorList>
            <person name="Coyne R."/>
            <person name="Brami D."/>
            <person name="Johnson J."/>
            <person name="Hostetler J."/>
            <person name="Hannick L."/>
            <person name="Clark T."/>
            <person name="Cassidy-Hanley D."/>
            <person name="Inman J."/>
        </authorList>
    </citation>
    <scope>NUCLEOTIDE SEQUENCE [LARGE SCALE GENOMIC DNA]</scope>
    <source>
        <strain evidence="8 9">G5</strain>
    </source>
</reference>
<dbReference type="EMBL" id="GL983918">
    <property type="protein sequence ID" value="EGR31061.1"/>
    <property type="molecule type" value="Genomic_DNA"/>
</dbReference>
<dbReference type="OMA" id="WFWRYTV"/>
<organism evidence="8 9">
    <name type="scientific">Ichthyophthirius multifiliis</name>
    <name type="common">White spot disease agent</name>
    <name type="synonym">Ich</name>
    <dbReference type="NCBI Taxonomy" id="5932"/>
    <lineage>
        <taxon>Eukaryota</taxon>
        <taxon>Sar</taxon>
        <taxon>Alveolata</taxon>
        <taxon>Ciliophora</taxon>
        <taxon>Intramacronucleata</taxon>
        <taxon>Oligohymenophorea</taxon>
        <taxon>Hymenostomatida</taxon>
        <taxon>Ophryoglenina</taxon>
        <taxon>Ichthyophthirius</taxon>
    </lineage>
</organism>
<keyword evidence="4 6" id="KW-0472">Membrane</keyword>
<dbReference type="GeneID" id="14907189"/>
<dbReference type="SUPFAM" id="SSF46565">
    <property type="entry name" value="Chaperone J-domain"/>
    <property type="match status" value="1"/>
</dbReference>
<evidence type="ECO:0000256" key="2">
    <source>
        <dbReference type="ARBA" id="ARBA00022692"/>
    </source>
</evidence>
<protein>
    <recommendedName>
        <fullName evidence="7">J domain-containing protein</fullName>
    </recommendedName>
</protein>
<dbReference type="SMART" id="SM00271">
    <property type="entry name" value="DnaJ"/>
    <property type="match status" value="1"/>
</dbReference>
<proteinExistence type="predicted"/>
<name>G0QUP7_ICHMU</name>
<dbReference type="GO" id="GO:0005789">
    <property type="term" value="C:endoplasmic reticulum membrane"/>
    <property type="evidence" value="ECO:0007669"/>
    <property type="project" value="TreeGrafter"/>
</dbReference>
<keyword evidence="3 6" id="KW-1133">Transmembrane helix</keyword>
<dbReference type="CDD" id="cd06257">
    <property type="entry name" value="DnaJ"/>
    <property type="match status" value="1"/>
</dbReference>
<dbReference type="InterPro" id="IPR001623">
    <property type="entry name" value="DnaJ_domain"/>
</dbReference>